<sequence>MKSVIQVIKGLPHFASGPIIKGFGRGSRDLANFGIDVVNELPRELGTGIYYGWASVDNGDVHKMVMSIGWNPYYENEHKSMETHILHNYDRDLYGSLLKVCIVGYLRPEQNFESLEALITAIKNDIADAERLLETPEHLKTKNNDFFKETNEKSSKPDSKNTSNGHHTSNGH</sequence>
<dbReference type="InterPro" id="IPR023465">
    <property type="entry name" value="Riboflavin_kinase_dom_sf"/>
</dbReference>
<keyword evidence="6" id="KW-0547">Nucleotide-binding</keyword>
<dbReference type="Proteomes" id="UP000183832">
    <property type="component" value="Unassembled WGS sequence"/>
</dbReference>
<dbReference type="GO" id="GO:0009398">
    <property type="term" value="P:FMN biosynthetic process"/>
    <property type="evidence" value="ECO:0007669"/>
    <property type="project" value="UniProtKB-UniPathway"/>
</dbReference>
<dbReference type="PANTHER" id="PTHR22749">
    <property type="entry name" value="RIBOFLAVIN KINASE/FMN ADENYLYLTRANSFERASE"/>
    <property type="match status" value="1"/>
</dbReference>
<name>A0A1J1HJ14_9DIPT</name>
<evidence type="ECO:0000259" key="9">
    <source>
        <dbReference type="SMART" id="SM00904"/>
    </source>
</evidence>
<dbReference type="SMART" id="SM00904">
    <property type="entry name" value="Flavokinase"/>
    <property type="match status" value="1"/>
</dbReference>
<evidence type="ECO:0000256" key="1">
    <source>
        <dbReference type="ARBA" id="ARBA00005201"/>
    </source>
</evidence>
<evidence type="ECO:0000313" key="10">
    <source>
        <dbReference type="EMBL" id="CRK87554.1"/>
    </source>
</evidence>
<dbReference type="EC" id="2.7.1.26" evidence="2"/>
<proteinExistence type="predicted"/>
<dbReference type="InterPro" id="IPR023468">
    <property type="entry name" value="Riboflavin_kinase"/>
</dbReference>
<feature type="region of interest" description="Disordered" evidence="8">
    <location>
        <begin position="140"/>
        <end position="172"/>
    </location>
</feature>
<accession>A0A1J1HJ14</accession>
<feature type="domain" description="Riboflavin kinase" evidence="9">
    <location>
        <begin position="8"/>
        <end position="134"/>
    </location>
</feature>
<dbReference type="SUPFAM" id="SSF82114">
    <property type="entry name" value="Riboflavin kinase-like"/>
    <property type="match status" value="1"/>
</dbReference>
<evidence type="ECO:0000256" key="7">
    <source>
        <dbReference type="ARBA" id="ARBA00022840"/>
    </source>
</evidence>
<protein>
    <recommendedName>
        <fullName evidence="2">riboflavin kinase</fullName>
        <ecNumber evidence="2">2.7.1.26</ecNumber>
    </recommendedName>
</protein>
<dbReference type="GO" id="GO:0009231">
    <property type="term" value="P:riboflavin biosynthetic process"/>
    <property type="evidence" value="ECO:0007669"/>
    <property type="project" value="InterPro"/>
</dbReference>
<dbReference type="AlphaFoldDB" id="A0A1J1HJ14"/>
<evidence type="ECO:0000256" key="4">
    <source>
        <dbReference type="ARBA" id="ARBA00022643"/>
    </source>
</evidence>
<dbReference type="PANTHER" id="PTHR22749:SF6">
    <property type="entry name" value="RIBOFLAVIN KINASE"/>
    <property type="match status" value="1"/>
</dbReference>
<evidence type="ECO:0000256" key="5">
    <source>
        <dbReference type="ARBA" id="ARBA00022679"/>
    </source>
</evidence>
<evidence type="ECO:0000313" key="11">
    <source>
        <dbReference type="Proteomes" id="UP000183832"/>
    </source>
</evidence>
<dbReference type="OrthoDB" id="276388at2759"/>
<dbReference type="Gene3D" id="2.40.30.30">
    <property type="entry name" value="Riboflavin kinase-like"/>
    <property type="match status" value="1"/>
</dbReference>
<keyword evidence="3" id="KW-0285">Flavoprotein</keyword>
<dbReference type="InterPro" id="IPR015865">
    <property type="entry name" value="Riboflavin_kinase_bac/euk"/>
</dbReference>
<dbReference type="UniPathway" id="UPA00276">
    <property type="reaction ID" value="UER00406"/>
</dbReference>
<keyword evidence="11" id="KW-1185">Reference proteome</keyword>
<dbReference type="GO" id="GO:0005739">
    <property type="term" value="C:mitochondrion"/>
    <property type="evidence" value="ECO:0007669"/>
    <property type="project" value="TreeGrafter"/>
</dbReference>
<dbReference type="GO" id="GO:0005524">
    <property type="term" value="F:ATP binding"/>
    <property type="evidence" value="ECO:0007669"/>
    <property type="project" value="UniProtKB-KW"/>
</dbReference>
<feature type="compositionally biased region" description="Basic and acidic residues" evidence="8">
    <location>
        <begin position="140"/>
        <end position="159"/>
    </location>
</feature>
<evidence type="ECO:0000256" key="3">
    <source>
        <dbReference type="ARBA" id="ARBA00022630"/>
    </source>
</evidence>
<dbReference type="STRING" id="568069.A0A1J1HJ14"/>
<keyword evidence="5" id="KW-0808">Transferase</keyword>
<evidence type="ECO:0000256" key="2">
    <source>
        <dbReference type="ARBA" id="ARBA00012105"/>
    </source>
</evidence>
<feature type="compositionally biased region" description="Polar residues" evidence="8">
    <location>
        <begin position="160"/>
        <end position="172"/>
    </location>
</feature>
<gene>
    <name evidence="10" type="primary">putative Riboflavin kinase</name>
    <name evidence="10" type="ORF">CLUMA_CG001351</name>
</gene>
<evidence type="ECO:0000256" key="6">
    <source>
        <dbReference type="ARBA" id="ARBA00022741"/>
    </source>
</evidence>
<dbReference type="Pfam" id="PF01687">
    <property type="entry name" value="Flavokinase"/>
    <property type="match status" value="1"/>
</dbReference>
<comment type="pathway">
    <text evidence="1">Cofactor biosynthesis; FMN biosynthesis; FMN from riboflavin (ATP route): step 1/1.</text>
</comment>
<organism evidence="10 11">
    <name type="scientific">Clunio marinus</name>
    <dbReference type="NCBI Taxonomy" id="568069"/>
    <lineage>
        <taxon>Eukaryota</taxon>
        <taxon>Metazoa</taxon>
        <taxon>Ecdysozoa</taxon>
        <taxon>Arthropoda</taxon>
        <taxon>Hexapoda</taxon>
        <taxon>Insecta</taxon>
        <taxon>Pterygota</taxon>
        <taxon>Neoptera</taxon>
        <taxon>Endopterygota</taxon>
        <taxon>Diptera</taxon>
        <taxon>Nematocera</taxon>
        <taxon>Chironomoidea</taxon>
        <taxon>Chironomidae</taxon>
        <taxon>Clunio</taxon>
    </lineage>
</organism>
<evidence type="ECO:0000256" key="8">
    <source>
        <dbReference type="SAM" id="MobiDB-lite"/>
    </source>
</evidence>
<reference evidence="10 11" key="1">
    <citation type="submission" date="2015-04" db="EMBL/GenBank/DDBJ databases">
        <authorList>
            <person name="Syromyatnikov M.Y."/>
            <person name="Popov V.N."/>
        </authorList>
    </citation>
    <scope>NUCLEOTIDE SEQUENCE [LARGE SCALE GENOMIC DNA]</scope>
</reference>
<dbReference type="EMBL" id="CVRI01000004">
    <property type="protein sequence ID" value="CRK87554.1"/>
    <property type="molecule type" value="Genomic_DNA"/>
</dbReference>
<keyword evidence="7" id="KW-0067">ATP-binding</keyword>
<dbReference type="GO" id="GO:0008531">
    <property type="term" value="F:riboflavin kinase activity"/>
    <property type="evidence" value="ECO:0007669"/>
    <property type="project" value="UniProtKB-EC"/>
</dbReference>
<keyword evidence="4" id="KW-0288">FMN</keyword>